<dbReference type="SUPFAM" id="SSF50346">
    <property type="entry name" value="PRC-barrel domain"/>
    <property type="match status" value="1"/>
</dbReference>
<keyword evidence="2" id="KW-0732">Signal</keyword>
<gene>
    <name evidence="4" type="ORF">NITMOv2_2581</name>
</gene>
<dbReference type="Gene3D" id="2.30.30.240">
    <property type="entry name" value="PRC-barrel domain"/>
    <property type="match status" value="1"/>
</dbReference>
<dbReference type="InterPro" id="IPR011033">
    <property type="entry name" value="PRC_barrel-like_sf"/>
</dbReference>
<dbReference type="PATRIC" id="fig|42253.5.peg.2549"/>
<dbReference type="Proteomes" id="UP000069205">
    <property type="component" value="Chromosome"/>
</dbReference>
<dbReference type="InterPro" id="IPR027275">
    <property type="entry name" value="PRC-brl_dom"/>
</dbReference>
<dbReference type="EMBL" id="CP011801">
    <property type="protein sequence ID" value="ALA58994.1"/>
    <property type="molecule type" value="Genomic_DNA"/>
</dbReference>
<feature type="region of interest" description="Disordered" evidence="1">
    <location>
        <begin position="172"/>
        <end position="229"/>
    </location>
</feature>
<name>A0A0K2GDR5_NITMO</name>
<dbReference type="RefSeq" id="WP_053380082.1">
    <property type="nucleotide sequence ID" value="NZ_CP011801.1"/>
</dbReference>
<feature type="signal peptide" evidence="2">
    <location>
        <begin position="1"/>
        <end position="26"/>
    </location>
</feature>
<feature type="region of interest" description="Disordered" evidence="1">
    <location>
        <begin position="32"/>
        <end position="69"/>
    </location>
</feature>
<evidence type="ECO:0000256" key="1">
    <source>
        <dbReference type="SAM" id="MobiDB-lite"/>
    </source>
</evidence>
<dbReference type="STRING" id="42253.NITMOv2_2581"/>
<evidence type="ECO:0000256" key="2">
    <source>
        <dbReference type="SAM" id="SignalP"/>
    </source>
</evidence>
<proteinExistence type="predicted"/>
<feature type="compositionally biased region" description="Basic and acidic residues" evidence="1">
    <location>
        <begin position="46"/>
        <end position="56"/>
    </location>
</feature>
<sequence length="229" mass="24909">MATRTLTIMIFAATVCAFGAPTLARADASAGAGGNVGGNMPTPDRIPQDPRTDLTEGGKGVPDEYETTPVRQGSLREVKDSKWLNRTVTNKQGEQLGKVTKVLKDEKTQDIEYVFLHVEDAQHARPMRWSEFQQQGDKLILNMKKDDLLPSINRTDTKDMSPDLAMFMDEIEQKRSESKPKVGSGERGTNRPEPSTGPMGESKAAGDLGPRGAPPGRAPGFEGEGQKNK</sequence>
<organism evidence="4 5">
    <name type="scientific">Nitrospira moscoviensis</name>
    <dbReference type="NCBI Taxonomy" id="42253"/>
    <lineage>
        <taxon>Bacteria</taxon>
        <taxon>Pseudomonadati</taxon>
        <taxon>Nitrospirota</taxon>
        <taxon>Nitrospiria</taxon>
        <taxon>Nitrospirales</taxon>
        <taxon>Nitrospiraceae</taxon>
        <taxon>Nitrospira</taxon>
    </lineage>
</organism>
<dbReference type="AlphaFoldDB" id="A0A0K2GDR5"/>
<feature type="domain" description="PRC-barrel" evidence="3">
    <location>
        <begin position="77"/>
        <end position="147"/>
    </location>
</feature>
<evidence type="ECO:0000259" key="3">
    <source>
        <dbReference type="Pfam" id="PF05239"/>
    </source>
</evidence>
<dbReference type="Pfam" id="PF05239">
    <property type="entry name" value="PRC"/>
    <property type="match status" value="1"/>
</dbReference>
<feature type="chain" id="PRO_5005476899" description="PRC-barrel domain-containing protein" evidence="2">
    <location>
        <begin position="27"/>
        <end position="229"/>
    </location>
</feature>
<protein>
    <recommendedName>
        <fullName evidence="3">PRC-barrel domain-containing protein</fullName>
    </recommendedName>
</protein>
<accession>A0A0K2GDR5</accession>
<reference evidence="4 5" key="1">
    <citation type="journal article" date="2015" name="Proc. Natl. Acad. Sci. U.S.A.">
        <title>Expanded metabolic versatility of ubiquitous nitrite-oxidizing bacteria from the genus Nitrospira.</title>
        <authorList>
            <person name="Koch H."/>
            <person name="Lucker S."/>
            <person name="Albertsen M."/>
            <person name="Kitzinger K."/>
            <person name="Herbold C."/>
            <person name="Spieck E."/>
            <person name="Nielsen P.H."/>
            <person name="Wagner M."/>
            <person name="Daims H."/>
        </authorList>
    </citation>
    <scope>NUCLEOTIDE SEQUENCE [LARGE SCALE GENOMIC DNA]</scope>
    <source>
        <strain evidence="4 5">NSP M-1</strain>
    </source>
</reference>
<keyword evidence="5" id="KW-1185">Reference proteome</keyword>
<evidence type="ECO:0000313" key="5">
    <source>
        <dbReference type="Proteomes" id="UP000069205"/>
    </source>
</evidence>
<dbReference type="KEGG" id="nmv:NITMOv2_2581"/>
<evidence type="ECO:0000313" key="4">
    <source>
        <dbReference type="EMBL" id="ALA58994.1"/>
    </source>
</evidence>